<name>A0A7Y0EI88_9CLOT</name>
<feature type="signal peptide" evidence="1">
    <location>
        <begin position="1"/>
        <end position="21"/>
    </location>
</feature>
<dbReference type="AlphaFoldDB" id="A0A7Y0EI88"/>
<dbReference type="RefSeq" id="WP_169298491.1">
    <property type="nucleotide sequence ID" value="NZ_JABBNI010000026.1"/>
</dbReference>
<dbReference type="InterPro" id="IPR009229">
    <property type="entry name" value="AgrD"/>
</dbReference>
<protein>
    <submittedName>
        <fullName evidence="2">Cyclic lactone autoinducer peptide</fullName>
    </submittedName>
</protein>
<keyword evidence="3" id="KW-1185">Reference proteome</keyword>
<accession>A0A7Y0EI88</accession>
<keyword evidence="1" id="KW-0732">Signal</keyword>
<feature type="chain" id="PRO_5039707458" evidence="1">
    <location>
        <begin position="22"/>
        <end position="48"/>
    </location>
</feature>
<dbReference type="NCBIfam" id="TIGR04223">
    <property type="entry name" value="quorum_AgrD"/>
    <property type="match status" value="1"/>
</dbReference>
<gene>
    <name evidence="2" type="ORF">HBE96_14640</name>
</gene>
<sequence>MKKFFNSFKVKTMLCALPLFLASVVIPTQYNCFIFIGEPEVPECLKEN</sequence>
<evidence type="ECO:0000313" key="3">
    <source>
        <dbReference type="Proteomes" id="UP000537131"/>
    </source>
</evidence>
<dbReference type="Proteomes" id="UP000537131">
    <property type="component" value="Unassembled WGS sequence"/>
</dbReference>
<evidence type="ECO:0000256" key="1">
    <source>
        <dbReference type="SAM" id="SignalP"/>
    </source>
</evidence>
<evidence type="ECO:0000313" key="2">
    <source>
        <dbReference type="EMBL" id="NMM63892.1"/>
    </source>
</evidence>
<proteinExistence type="predicted"/>
<dbReference type="EMBL" id="JABBNI010000026">
    <property type="protein sequence ID" value="NMM63892.1"/>
    <property type="molecule type" value="Genomic_DNA"/>
</dbReference>
<organism evidence="2 3">
    <name type="scientific">Clostridium muellerianum</name>
    <dbReference type="NCBI Taxonomy" id="2716538"/>
    <lineage>
        <taxon>Bacteria</taxon>
        <taxon>Bacillati</taxon>
        <taxon>Bacillota</taxon>
        <taxon>Clostridia</taxon>
        <taxon>Eubacteriales</taxon>
        <taxon>Clostridiaceae</taxon>
        <taxon>Clostridium</taxon>
    </lineage>
</organism>
<comment type="caution">
    <text evidence="2">The sequence shown here is derived from an EMBL/GenBank/DDBJ whole genome shotgun (WGS) entry which is preliminary data.</text>
</comment>
<reference evidence="2 3" key="1">
    <citation type="submission" date="2020-06" db="EMBL/GenBank/DDBJ databases">
        <title>Complete Genome Sequence of Clostridium muelleri sp. nov. P21T, an Acid-Alcohol Producing Acetogen Isolated from Old Hay.</title>
        <authorList>
            <person name="Duncan K.E."/>
            <person name="Tanner R.S."/>
        </authorList>
    </citation>
    <scope>NUCLEOTIDE SEQUENCE [LARGE SCALE GENOMIC DNA]</scope>
    <source>
        <strain evidence="2 3">P21</strain>
    </source>
</reference>